<dbReference type="InterPro" id="IPR051327">
    <property type="entry name" value="MATE_MepA_subfamily"/>
</dbReference>
<dbReference type="PANTHER" id="PTHR43823">
    <property type="entry name" value="SPORULATION PROTEIN YKVU"/>
    <property type="match status" value="1"/>
</dbReference>
<sequence>MNTQSLTRTFWSYTIPSIAALMVSGLYAVVDGMFIGHAMGSDGLAALNLSWPLAGTLWAVAMLVGMGGGAELSMARGAQDTTRQAVTLTMTLLLMLGLGAGSGALILLGSASFLTAQGTGQPLLDHGLDYLAVQGWFAPVLVAGMALPLILRNLGAPGMATAAMLAGAVLNGLFNWILVIRLDLGLAGAALSTVMAETVVIAICLGMMARLGALRLLIRPTLREGLARVRAICATGTSSMIMALYVSFVFVLHNVLFLKHGGPVTLAAYAISGYVMAFFYYFAEGVAGGMQPLASYFHGARDRVTVTRVLKLALLTGVGGGAAMTALVVAFPTTVARAFAAGDSALVAETAWGLRLQLWAMVLDGFIILAATWFQSVGQARTATGITLANMGIQLPFLFFLPQFLGVNGVWLAMPVSNVALSLGVLWLLWRAQRGTFARAAVLARRAQATAMGQPSPQAC</sequence>
<feature type="transmembrane region" description="Helical" evidence="6">
    <location>
        <begin position="12"/>
        <end position="30"/>
    </location>
</feature>
<dbReference type="CDD" id="cd13143">
    <property type="entry name" value="MATE_MepA_like"/>
    <property type="match status" value="1"/>
</dbReference>
<feature type="transmembrane region" description="Helical" evidence="6">
    <location>
        <begin position="184"/>
        <end position="208"/>
    </location>
</feature>
<evidence type="ECO:0000313" key="8">
    <source>
        <dbReference type="Proteomes" id="UP001431963"/>
    </source>
</evidence>
<accession>A0ABU8BVJ1</accession>
<name>A0ABU8BVJ1_9RHOB</name>
<evidence type="ECO:0000256" key="3">
    <source>
        <dbReference type="ARBA" id="ARBA00022692"/>
    </source>
</evidence>
<dbReference type="PANTHER" id="PTHR43823:SF3">
    <property type="entry name" value="MULTIDRUG EXPORT PROTEIN MEPA"/>
    <property type="match status" value="1"/>
</dbReference>
<feature type="transmembrane region" description="Helical" evidence="6">
    <location>
        <begin position="229"/>
        <end position="252"/>
    </location>
</feature>
<feature type="transmembrane region" description="Helical" evidence="6">
    <location>
        <begin position="131"/>
        <end position="151"/>
    </location>
</feature>
<feature type="transmembrane region" description="Helical" evidence="6">
    <location>
        <begin position="411"/>
        <end position="430"/>
    </location>
</feature>
<feature type="transmembrane region" description="Helical" evidence="6">
    <location>
        <begin position="356"/>
        <end position="374"/>
    </location>
</feature>
<feature type="transmembrane region" description="Helical" evidence="6">
    <location>
        <begin position="158"/>
        <end position="178"/>
    </location>
</feature>
<comment type="caution">
    <text evidence="7">The sequence shown here is derived from an EMBL/GenBank/DDBJ whole genome shotgun (WGS) entry which is preliminary data.</text>
</comment>
<dbReference type="Proteomes" id="UP001431963">
    <property type="component" value="Unassembled WGS sequence"/>
</dbReference>
<dbReference type="InterPro" id="IPR002528">
    <property type="entry name" value="MATE_fam"/>
</dbReference>
<keyword evidence="4 6" id="KW-1133">Transmembrane helix</keyword>
<feature type="transmembrane region" description="Helical" evidence="6">
    <location>
        <begin position="312"/>
        <end position="336"/>
    </location>
</feature>
<evidence type="ECO:0000256" key="4">
    <source>
        <dbReference type="ARBA" id="ARBA00022989"/>
    </source>
</evidence>
<keyword evidence="2" id="KW-1003">Cell membrane</keyword>
<evidence type="ECO:0000256" key="2">
    <source>
        <dbReference type="ARBA" id="ARBA00022475"/>
    </source>
</evidence>
<feature type="transmembrane region" description="Helical" evidence="6">
    <location>
        <begin position="50"/>
        <end position="73"/>
    </location>
</feature>
<dbReference type="EMBL" id="JBALHR010000005">
    <property type="protein sequence ID" value="MEH7828722.1"/>
    <property type="molecule type" value="Genomic_DNA"/>
</dbReference>
<keyword evidence="3 6" id="KW-0812">Transmembrane</keyword>
<dbReference type="InterPro" id="IPR045070">
    <property type="entry name" value="MATE_MepA-like"/>
</dbReference>
<organism evidence="7 8">
    <name type="scientific">Gemmobacter denitrificans</name>
    <dbReference type="NCBI Taxonomy" id="3123040"/>
    <lineage>
        <taxon>Bacteria</taxon>
        <taxon>Pseudomonadati</taxon>
        <taxon>Pseudomonadota</taxon>
        <taxon>Alphaproteobacteria</taxon>
        <taxon>Rhodobacterales</taxon>
        <taxon>Paracoccaceae</taxon>
        <taxon>Gemmobacter</taxon>
    </lineage>
</organism>
<keyword evidence="8" id="KW-1185">Reference proteome</keyword>
<evidence type="ECO:0000256" key="6">
    <source>
        <dbReference type="SAM" id="Phobius"/>
    </source>
</evidence>
<feature type="transmembrane region" description="Helical" evidence="6">
    <location>
        <begin position="386"/>
        <end position="405"/>
    </location>
</feature>
<protein>
    <submittedName>
        <fullName evidence="7">MATE family efflux transporter</fullName>
    </submittedName>
</protein>
<reference evidence="7" key="1">
    <citation type="submission" date="2024-02" db="EMBL/GenBank/DDBJ databases">
        <title>Genome sequences of strain Gemmobacter sp. JM10B15.</title>
        <authorList>
            <person name="Zhang M."/>
        </authorList>
    </citation>
    <scope>NUCLEOTIDE SEQUENCE</scope>
    <source>
        <strain evidence="7">JM10B15</strain>
    </source>
</reference>
<evidence type="ECO:0000256" key="1">
    <source>
        <dbReference type="ARBA" id="ARBA00004651"/>
    </source>
</evidence>
<feature type="transmembrane region" description="Helical" evidence="6">
    <location>
        <begin position="85"/>
        <end position="111"/>
    </location>
</feature>
<dbReference type="Pfam" id="PF01554">
    <property type="entry name" value="MatE"/>
    <property type="match status" value="2"/>
</dbReference>
<keyword evidence="5 6" id="KW-0472">Membrane</keyword>
<evidence type="ECO:0000313" key="7">
    <source>
        <dbReference type="EMBL" id="MEH7828722.1"/>
    </source>
</evidence>
<evidence type="ECO:0000256" key="5">
    <source>
        <dbReference type="ARBA" id="ARBA00023136"/>
    </source>
</evidence>
<proteinExistence type="predicted"/>
<comment type="subcellular location">
    <subcellularLocation>
        <location evidence="1">Cell membrane</location>
        <topology evidence="1">Multi-pass membrane protein</topology>
    </subcellularLocation>
</comment>
<gene>
    <name evidence="7" type="ORF">V6590_11210</name>
</gene>
<feature type="transmembrane region" description="Helical" evidence="6">
    <location>
        <begin position="264"/>
        <end position="283"/>
    </location>
</feature>
<dbReference type="RefSeq" id="WP_335422924.1">
    <property type="nucleotide sequence ID" value="NZ_JBALHR010000005.1"/>
</dbReference>